<sequence length="332" mass="37913">MSSPDIRPSTPPKPLPLDKESGFLRIASRDFNTRFMYQLVFNINNLALQYPYVDEVPHFAPLKVGEYLSIIDANKITKISETRLDSLSPWNRKNNKSKQHVFIVDPLVGSCRRADSREDREQSNANEYYAKHPDQKVIKRIFIALATGGIQPAQNSFIVIYYKVDEPLFHQSLVPNRASTSQNQEEEDGFFEEEEEKDDTLIEDKKIKEDPDSQIMSLLDGILFAKAGLQNTRQSSHIDQAAKDLPFKGKRKCAHCNADITVEDNSTVITHYEPFEYLISNSNHITMGHGNRMICIKFSCLKARYPFIDEQCVIANSTVSQAEAKKVFDLIF</sequence>
<accession>A0AC34FI19</accession>
<organism evidence="1 2">
    <name type="scientific">Panagrolaimus sp. ES5</name>
    <dbReference type="NCBI Taxonomy" id="591445"/>
    <lineage>
        <taxon>Eukaryota</taxon>
        <taxon>Metazoa</taxon>
        <taxon>Ecdysozoa</taxon>
        <taxon>Nematoda</taxon>
        <taxon>Chromadorea</taxon>
        <taxon>Rhabditida</taxon>
        <taxon>Tylenchina</taxon>
        <taxon>Panagrolaimomorpha</taxon>
        <taxon>Panagrolaimoidea</taxon>
        <taxon>Panagrolaimidae</taxon>
        <taxon>Panagrolaimus</taxon>
    </lineage>
</organism>
<evidence type="ECO:0000313" key="2">
    <source>
        <dbReference type="WBParaSite" id="ES5_v2.g16831.t1"/>
    </source>
</evidence>
<dbReference type="Proteomes" id="UP000887579">
    <property type="component" value="Unplaced"/>
</dbReference>
<evidence type="ECO:0000313" key="1">
    <source>
        <dbReference type="Proteomes" id="UP000887579"/>
    </source>
</evidence>
<name>A0AC34FI19_9BILA</name>
<reference evidence="2" key="1">
    <citation type="submission" date="2022-11" db="UniProtKB">
        <authorList>
            <consortium name="WormBaseParasite"/>
        </authorList>
    </citation>
    <scope>IDENTIFICATION</scope>
</reference>
<dbReference type="WBParaSite" id="ES5_v2.g16831.t1">
    <property type="protein sequence ID" value="ES5_v2.g16831.t1"/>
    <property type="gene ID" value="ES5_v2.g16831"/>
</dbReference>
<protein>
    <submittedName>
        <fullName evidence="2">Uncharacterized protein</fullName>
    </submittedName>
</protein>
<proteinExistence type="predicted"/>